<name>A0A9P0G6K4_9CUCU</name>
<feature type="region of interest" description="Disordered" evidence="1">
    <location>
        <begin position="145"/>
        <end position="250"/>
    </location>
</feature>
<dbReference type="AlphaFoldDB" id="A0A9P0G6K4"/>
<feature type="region of interest" description="Disordered" evidence="1">
    <location>
        <begin position="1"/>
        <end position="113"/>
    </location>
</feature>
<feature type="compositionally biased region" description="Polar residues" evidence="1">
    <location>
        <begin position="21"/>
        <end position="32"/>
    </location>
</feature>
<dbReference type="EMBL" id="OV651824">
    <property type="protein sequence ID" value="CAH1101778.1"/>
    <property type="molecule type" value="Genomic_DNA"/>
</dbReference>
<reference evidence="2" key="1">
    <citation type="submission" date="2022-01" db="EMBL/GenBank/DDBJ databases">
        <authorList>
            <person name="King R."/>
        </authorList>
    </citation>
    <scope>NUCLEOTIDE SEQUENCE</scope>
</reference>
<evidence type="ECO:0000313" key="2">
    <source>
        <dbReference type="EMBL" id="CAH1101778.1"/>
    </source>
</evidence>
<keyword evidence="3" id="KW-1185">Reference proteome</keyword>
<dbReference type="Proteomes" id="UP001153636">
    <property type="component" value="Chromosome 12"/>
</dbReference>
<accession>A0A9P0G6K4</accession>
<feature type="compositionally biased region" description="Basic and acidic residues" evidence="1">
    <location>
        <begin position="145"/>
        <end position="160"/>
    </location>
</feature>
<feature type="compositionally biased region" description="Polar residues" evidence="1">
    <location>
        <begin position="91"/>
        <end position="113"/>
    </location>
</feature>
<proteinExistence type="predicted"/>
<gene>
    <name evidence="2" type="ORF">PSYICH_LOCUS3371</name>
</gene>
<sequence length="250" mass="27427">MEKISKGLIIDTKSEPIKVPTVTSIRSSSEISTAPDGAKHISRESMEKSQESMENDTSSFYILSQSQTDAPTEDNATPKSSDDSPDGNFESAENSPLNNTIVNTAETGLTNKLDTNAIAKCAEKTIDDLIIECAEKAEKTLSEMVRKSMEKDKNRNKTSEQPDDASQVFESENKTPPIPKSVTTRVLNFGTGLQSPSSSEDEQNKFTYRGEQPKTSEVRAFTGQKPTESTGAIPKVIKSIWNRNRSGREP</sequence>
<evidence type="ECO:0000256" key="1">
    <source>
        <dbReference type="SAM" id="MobiDB-lite"/>
    </source>
</evidence>
<organism evidence="2 3">
    <name type="scientific">Psylliodes chrysocephalus</name>
    <dbReference type="NCBI Taxonomy" id="3402493"/>
    <lineage>
        <taxon>Eukaryota</taxon>
        <taxon>Metazoa</taxon>
        <taxon>Ecdysozoa</taxon>
        <taxon>Arthropoda</taxon>
        <taxon>Hexapoda</taxon>
        <taxon>Insecta</taxon>
        <taxon>Pterygota</taxon>
        <taxon>Neoptera</taxon>
        <taxon>Endopterygota</taxon>
        <taxon>Coleoptera</taxon>
        <taxon>Polyphaga</taxon>
        <taxon>Cucujiformia</taxon>
        <taxon>Chrysomeloidea</taxon>
        <taxon>Chrysomelidae</taxon>
        <taxon>Galerucinae</taxon>
        <taxon>Alticini</taxon>
        <taxon>Psylliodes</taxon>
    </lineage>
</organism>
<feature type="compositionally biased region" description="Polar residues" evidence="1">
    <location>
        <begin position="181"/>
        <end position="198"/>
    </location>
</feature>
<feature type="compositionally biased region" description="Polar residues" evidence="1">
    <location>
        <begin position="55"/>
        <end position="79"/>
    </location>
</feature>
<feature type="compositionally biased region" description="Basic and acidic residues" evidence="1">
    <location>
        <begin position="37"/>
        <end position="51"/>
    </location>
</feature>
<protein>
    <submittedName>
        <fullName evidence="2">Uncharacterized protein</fullName>
    </submittedName>
</protein>
<evidence type="ECO:0000313" key="3">
    <source>
        <dbReference type="Proteomes" id="UP001153636"/>
    </source>
</evidence>